<accession>A0A934SBL1</accession>
<sequence>MEDQEAARQVVGWVFILVPIIFVYKFGKWYRELSKVSLSARTQGVITSSNLSSVMTHSAANSVWSPRIKYSYSVDGREYSSSRIGLIHVYWAKFLAKLIYAKYTLGAEVTVHYDAHKPTTCALEPNSWRILVGALVLFALIFPLLGILALSGIIGQ</sequence>
<dbReference type="Pfam" id="PF12158">
    <property type="entry name" value="DUF3592"/>
    <property type="match status" value="1"/>
</dbReference>
<protein>
    <submittedName>
        <fullName evidence="3">DUF3592 domain-containing protein</fullName>
    </submittedName>
</protein>
<reference evidence="3" key="1">
    <citation type="submission" date="2021-01" db="EMBL/GenBank/DDBJ databases">
        <title>Modified the classification status of verrucomicrobia.</title>
        <authorList>
            <person name="Feng X."/>
        </authorList>
    </citation>
    <scope>NUCLEOTIDE SEQUENCE</scope>
    <source>
        <strain evidence="3">KCTC 22041</strain>
    </source>
</reference>
<feature type="transmembrane region" description="Helical" evidence="1">
    <location>
        <begin position="130"/>
        <end position="154"/>
    </location>
</feature>
<evidence type="ECO:0000313" key="3">
    <source>
        <dbReference type="EMBL" id="MBK1884521.1"/>
    </source>
</evidence>
<keyword evidence="1" id="KW-1133">Transmembrane helix</keyword>
<evidence type="ECO:0000313" key="4">
    <source>
        <dbReference type="Proteomes" id="UP000603141"/>
    </source>
</evidence>
<dbReference type="EMBL" id="JAENIJ010000055">
    <property type="protein sequence ID" value="MBK1884521.1"/>
    <property type="molecule type" value="Genomic_DNA"/>
</dbReference>
<dbReference type="Proteomes" id="UP000603141">
    <property type="component" value="Unassembled WGS sequence"/>
</dbReference>
<evidence type="ECO:0000256" key="1">
    <source>
        <dbReference type="SAM" id="Phobius"/>
    </source>
</evidence>
<dbReference type="RefSeq" id="WP_200273792.1">
    <property type="nucleotide sequence ID" value="NZ_JAENIJ010000055.1"/>
</dbReference>
<evidence type="ECO:0000259" key="2">
    <source>
        <dbReference type="Pfam" id="PF12158"/>
    </source>
</evidence>
<dbReference type="AlphaFoldDB" id="A0A934SBL1"/>
<gene>
    <name evidence="3" type="ORF">JIN85_19045</name>
</gene>
<proteinExistence type="predicted"/>
<organism evidence="3 4">
    <name type="scientific">Luteolibacter pohnpeiensis</name>
    <dbReference type="NCBI Taxonomy" id="454153"/>
    <lineage>
        <taxon>Bacteria</taxon>
        <taxon>Pseudomonadati</taxon>
        <taxon>Verrucomicrobiota</taxon>
        <taxon>Verrucomicrobiia</taxon>
        <taxon>Verrucomicrobiales</taxon>
        <taxon>Verrucomicrobiaceae</taxon>
        <taxon>Luteolibacter</taxon>
    </lineage>
</organism>
<feature type="transmembrane region" description="Helical" evidence="1">
    <location>
        <begin position="6"/>
        <end position="27"/>
    </location>
</feature>
<keyword evidence="4" id="KW-1185">Reference proteome</keyword>
<comment type="caution">
    <text evidence="3">The sequence shown here is derived from an EMBL/GenBank/DDBJ whole genome shotgun (WGS) entry which is preliminary data.</text>
</comment>
<feature type="domain" description="DUF3592" evidence="2">
    <location>
        <begin position="42"/>
        <end position="127"/>
    </location>
</feature>
<dbReference type="InterPro" id="IPR021994">
    <property type="entry name" value="DUF3592"/>
</dbReference>
<keyword evidence="1" id="KW-0472">Membrane</keyword>
<name>A0A934SBL1_9BACT</name>
<keyword evidence="1" id="KW-0812">Transmembrane</keyword>